<keyword evidence="6" id="KW-0249">Electron transport</keyword>
<dbReference type="OrthoDB" id="4494341at2759"/>
<proteinExistence type="inferred from homology"/>
<evidence type="ECO:0000256" key="6">
    <source>
        <dbReference type="ARBA" id="ARBA00022982"/>
    </source>
</evidence>
<sequence length="385" mass="40598">MYVCVRGSFFLLGAYYHKPSNYYWIYPAFALWAADRLARLLRVLIINLPSLVSPSSTGRADVQALSDCTLRVSVQRRVHWKPGQHAYLVLPSVSALPWEAHPFTIASLPSASRGRPSELVFLIRARDGFTRRLMSRALRQGGTCTVPALLDGAYGAPPSLSTCETVVLVAGGSGVSYALPLFAAALGGKRGLTRSVLFVWIVRREMHLGWIAAELQALLGAVPEGVDVQVRLYVTHSGLGDISALPADEQEKVPSPTRTGSFATIKSSYSGTAGGVDSSSRGEEVAVAALLGLPQVTLAEGRPDVHVLLKDAVQGASGPVSVGGACPFFTNRKGEVLTAVGGSVCGPAGLSNAVRGVLAQGDVISWGGALRGAPVVELHVETFGW</sequence>
<feature type="domain" description="FAD-binding FR-type" evidence="9">
    <location>
        <begin position="52"/>
        <end position="160"/>
    </location>
</feature>
<dbReference type="SUPFAM" id="SSF52343">
    <property type="entry name" value="Ferredoxin reductase-like, C-terminal NADP-linked domain"/>
    <property type="match status" value="1"/>
</dbReference>
<organism evidence="10 11">
    <name type="scientific">Calocera cornea HHB12733</name>
    <dbReference type="NCBI Taxonomy" id="1353952"/>
    <lineage>
        <taxon>Eukaryota</taxon>
        <taxon>Fungi</taxon>
        <taxon>Dikarya</taxon>
        <taxon>Basidiomycota</taxon>
        <taxon>Agaricomycotina</taxon>
        <taxon>Dacrymycetes</taxon>
        <taxon>Dacrymycetales</taxon>
        <taxon>Dacrymycetaceae</taxon>
        <taxon>Calocera</taxon>
    </lineage>
</organism>
<evidence type="ECO:0000256" key="1">
    <source>
        <dbReference type="ARBA" id="ARBA00004651"/>
    </source>
</evidence>
<keyword evidence="7" id="KW-0560">Oxidoreductase</keyword>
<comment type="catalytic activity">
    <reaction evidence="8">
        <text>2 a Fe(II)-siderophore + NADP(+) + H(+) = 2 a Fe(III)-siderophore + NADPH</text>
        <dbReference type="Rhea" id="RHEA:28795"/>
        <dbReference type="Rhea" id="RHEA-COMP:11342"/>
        <dbReference type="Rhea" id="RHEA-COMP:11344"/>
        <dbReference type="ChEBI" id="CHEBI:15378"/>
        <dbReference type="ChEBI" id="CHEBI:29033"/>
        <dbReference type="ChEBI" id="CHEBI:29034"/>
        <dbReference type="ChEBI" id="CHEBI:57783"/>
        <dbReference type="ChEBI" id="CHEBI:58349"/>
        <dbReference type="EC" id="1.16.1.9"/>
    </reaction>
</comment>
<dbReference type="GO" id="GO:0005886">
    <property type="term" value="C:plasma membrane"/>
    <property type="evidence" value="ECO:0007669"/>
    <property type="project" value="UniProtKB-SubCell"/>
</dbReference>
<dbReference type="EC" id="1.16.1.9" evidence="3"/>
<dbReference type="Pfam" id="PF08030">
    <property type="entry name" value="NAD_binding_6"/>
    <property type="match status" value="1"/>
</dbReference>
<dbReference type="InterPro" id="IPR013121">
    <property type="entry name" value="Fe_red_NAD-bd_6"/>
</dbReference>
<accession>A0A165K773</accession>
<dbReference type="Proteomes" id="UP000076842">
    <property type="component" value="Unassembled WGS sequence"/>
</dbReference>
<dbReference type="GO" id="GO:0006826">
    <property type="term" value="P:iron ion transport"/>
    <property type="evidence" value="ECO:0007669"/>
    <property type="project" value="TreeGrafter"/>
</dbReference>
<dbReference type="EMBL" id="KV423914">
    <property type="protein sequence ID" value="KZT62770.1"/>
    <property type="molecule type" value="Genomic_DNA"/>
</dbReference>
<evidence type="ECO:0000256" key="4">
    <source>
        <dbReference type="ARBA" id="ARBA00022448"/>
    </source>
</evidence>
<dbReference type="PROSITE" id="PS51384">
    <property type="entry name" value="FAD_FR"/>
    <property type="match status" value="1"/>
</dbReference>
<comment type="similarity">
    <text evidence="2">Belongs to the ferric reductase (FRE) family.</text>
</comment>
<dbReference type="SUPFAM" id="SSF63380">
    <property type="entry name" value="Riboflavin synthase domain-like"/>
    <property type="match status" value="1"/>
</dbReference>
<keyword evidence="11" id="KW-1185">Reference proteome</keyword>
<dbReference type="Gene3D" id="3.40.50.80">
    <property type="entry name" value="Nucleotide-binding domain of ferredoxin-NADP reductase (FNR) module"/>
    <property type="match status" value="1"/>
</dbReference>
<keyword evidence="5" id="KW-1003">Cell membrane</keyword>
<dbReference type="FunCoup" id="A0A165K773">
    <property type="interactions" value="197"/>
</dbReference>
<dbReference type="GO" id="GO:0006879">
    <property type="term" value="P:intracellular iron ion homeostasis"/>
    <property type="evidence" value="ECO:0007669"/>
    <property type="project" value="TreeGrafter"/>
</dbReference>
<evidence type="ECO:0000256" key="7">
    <source>
        <dbReference type="ARBA" id="ARBA00023002"/>
    </source>
</evidence>
<name>A0A165K773_9BASI</name>
<dbReference type="GO" id="GO:0015677">
    <property type="term" value="P:copper ion import"/>
    <property type="evidence" value="ECO:0007669"/>
    <property type="project" value="TreeGrafter"/>
</dbReference>
<dbReference type="AlphaFoldDB" id="A0A165K773"/>
<evidence type="ECO:0000313" key="10">
    <source>
        <dbReference type="EMBL" id="KZT62770.1"/>
    </source>
</evidence>
<reference evidence="10 11" key="1">
    <citation type="journal article" date="2016" name="Mol. Biol. Evol.">
        <title>Comparative Genomics of Early-Diverging Mushroom-Forming Fungi Provides Insights into the Origins of Lignocellulose Decay Capabilities.</title>
        <authorList>
            <person name="Nagy L.G."/>
            <person name="Riley R."/>
            <person name="Tritt A."/>
            <person name="Adam C."/>
            <person name="Daum C."/>
            <person name="Floudas D."/>
            <person name="Sun H."/>
            <person name="Yadav J.S."/>
            <person name="Pangilinan J."/>
            <person name="Larsson K.H."/>
            <person name="Matsuura K."/>
            <person name="Barry K."/>
            <person name="Labutti K."/>
            <person name="Kuo R."/>
            <person name="Ohm R.A."/>
            <person name="Bhattacharya S.S."/>
            <person name="Shirouzu T."/>
            <person name="Yoshinaga Y."/>
            <person name="Martin F.M."/>
            <person name="Grigoriev I.V."/>
            <person name="Hibbett D.S."/>
        </authorList>
    </citation>
    <scope>NUCLEOTIDE SEQUENCE [LARGE SCALE GENOMIC DNA]</scope>
    <source>
        <strain evidence="10 11">HHB12733</strain>
    </source>
</reference>
<dbReference type="InterPro" id="IPR017938">
    <property type="entry name" value="Riboflavin_synthase-like_b-brl"/>
</dbReference>
<dbReference type="InParanoid" id="A0A165K773"/>
<dbReference type="STRING" id="1353952.A0A165K773"/>
<evidence type="ECO:0000256" key="2">
    <source>
        <dbReference type="ARBA" id="ARBA00006278"/>
    </source>
</evidence>
<dbReference type="PANTHER" id="PTHR32361:SF9">
    <property type="entry name" value="FERRIC REDUCTASE TRANSMEMBRANE COMPONENT 3-RELATED"/>
    <property type="match status" value="1"/>
</dbReference>
<keyword evidence="5" id="KW-0472">Membrane</keyword>
<dbReference type="InterPro" id="IPR051410">
    <property type="entry name" value="Ferric/Cupric_Reductase"/>
</dbReference>
<keyword evidence="4" id="KW-0813">Transport</keyword>
<evidence type="ECO:0000256" key="5">
    <source>
        <dbReference type="ARBA" id="ARBA00022475"/>
    </source>
</evidence>
<dbReference type="InterPro" id="IPR039261">
    <property type="entry name" value="FNR_nucleotide-bd"/>
</dbReference>
<protein>
    <recommendedName>
        <fullName evidence="3">ferric-chelate reductase (NADPH)</fullName>
        <ecNumber evidence="3">1.16.1.9</ecNumber>
    </recommendedName>
</protein>
<evidence type="ECO:0000259" key="9">
    <source>
        <dbReference type="PROSITE" id="PS51384"/>
    </source>
</evidence>
<dbReference type="PANTHER" id="PTHR32361">
    <property type="entry name" value="FERRIC/CUPRIC REDUCTASE TRANSMEMBRANE COMPONENT"/>
    <property type="match status" value="1"/>
</dbReference>
<evidence type="ECO:0000256" key="8">
    <source>
        <dbReference type="ARBA" id="ARBA00048483"/>
    </source>
</evidence>
<evidence type="ECO:0000313" key="11">
    <source>
        <dbReference type="Proteomes" id="UP000076842"/>
    </source>
</evidence>
<evidence type="ECO:0000256" key="3">
    <source>
        <dbReference type="ARBA" id="ARBA00012668"/>
    </source>
</evidence>
<comment type="subcellular location">
    <subcellularLocation>
        <location evidence="1">Cell membrane</location>
        <topology evidence="1">Multi-pass membrane protein</topology>
    </subcellularLocation>
</comment>
<dbReference type="InterPro" id="IPR017927">
    <property type="entry name" value="FAD-bd_FR_type"/>
</dbReference>
<dbReference type="CDD" id="cd06186">
    <property type="entry name" value="NOX_Duox_like_FAD_NADP"/>
    <property type="match status" value="1"/>
</dbReference>
<gene>
    <name evidence="10" type="ORF">CALCODRAFT_489256</name>
</gene>
<dbReference type="InterPro" id="IPR013112">
    <property type="entry name" value="FAD-bd_8"/>
</dbReference>
<dbReference type="GO" id="GO:0052851">
    <property type="term" value="F:ferric-chelate reductase (NADPH) activity"/>
    <property type="evidence" value="ECO:0007669"/>
    <property type="project" value="UniProtKB-EC"/>
</dbReference>
<dbReference type="Pfam" id="PF08022">
    <property type="entry name" value="FAD_binding_8"/>
    <property type="match status" value="1"/>
</dbReference>